<accession>A0A383RYP1</accession>
<evidence type="ECO:0000313" key="2">
    <source>
        <dbReference type="Proteomes" id="UP000263595"/>
    </source>
</evidence>
<sequence>MKIRELAQHWEQNAAGSLSATGHLLHLDLESEARLAALIDMYPKRTAEELLGELVAAALEELEASFPYIQGRQVIATDEEGDPLYEDIGPTPRFLALSRRHLHELSSTGEDPRTD</sequence>
<protein>
    <submittedName>
        <fullName evidence="1">Pilin assembly protein</fullName>
    </submittedName>
</protein>
<keyword evidence="2" id="KW-1185">Reference proteome</keyword>
<gene>
    <name evidence="1" type="ORF">CCOS865_04492</name>
</gene>
<dbReference type="EMBL" id="UNOZ01000031">
    <property type="protein sequence ID" value="SYX92207.1"/>
    <property type="molecule type" value="Genomic_DNA"/>
</dbReference>
<evidence type="ECO:0000313" key="1">
    <source>
        <dbReference type="EMBL" id="SYX92207.1"/>
    </source>
</evidence>
<dbReference type="Proteomes" id="UP000263595">
    <property type="component" value="Unassembled WGS sequence"/>
</dbReference>
<proteinExistence type="predicted"/>
<reference evidence="2" key="1">
    <citation type="submission" date="2018-08" db="EMBL/GenBank/DDBJ databases">
        <authorList>
            <person name="Blom J."/>
        </authorList>
    </citation>
    <scope>NUCLEOTIDE SEQUENCE [LARGE SCALE GENOMIC DNA]</scope>
    <source>
        <strain evidence="2">CCOS 865</strain>
    </source>
</reference>
<name>A0A383RYP1_9PSED</name>
<dbReference type="RefSeq" id="WP_119145082.1">
    <property type="nucleotide sequence ID" value="NZ_CBCSFL010000008.1"/>
</dbReference>
<organism evidence="1 2">
    <name type="scientific">Pseudomonas reidholzensis</name>
    <dbReference type="NCBI Taxonomy" id="1785162"/>
    <lineage>
        <taxon>Bacteria</taxon>
        <taxon>Pseudomonadati</taxon>
        <taxon>Pseudomonadota</taxon>
        <taxon>Gammaproteobacteria</taxon>
        <taxon>Pseudomonadales</taxon>
        <taxon>Pseudomonadaceae</taxon>
        <taxon>Pseudomonas</taxon>
    </lineage>
</organism>
<dbReference type="AlphaFoldDB" id="A0A383RYP1"/>
<dbReference type="OrthoDB" id="6386565at2"/>